<proteinExistence type="inferred from homology"/>
<evidence type="ECO:0000256" key="7">
    <source>
        <dbReference type="SAM" id="MobiDB-lite"/>
    </source>
</evidence>
<dbReference type="Pfam" id="PF00170">
    <property type="entry name" value="bZIP_1"/>
    <property type="match status" value="1"/>
</dbReference>
<dbReference type="GO" id="GO:0003700">
    <property type="term" value="F:DNA-binding transcription factor activity"/>
    <property type="evidence" value="ECO:0007669"/>
    <property type="project" value="InterPro"/>
</dbReference>
<dbReference type="AlphaFoldDB" id="A0A1Y1HJD1"/>
<dbReference type="PANTHER" id="PTHR47416">
    <property type="entry name" value="BASIC-LEUCINE ZIPPER TRANSCRIPTION FACTOR F-RELATED"/>
    <property type="match status" value="1"/>
</dbReference>
<gene>
    <name evidence="9" type="ORF">KFL_000160330</name>
</gene>
<dbReference type="SMART" id="SM00338">
    <property type="entry name" value="BRLZ"/>
    <property type="match status" value="1"/>
</dbReference>
<keyword evidence="3" id="KW-0805">Transcription regulation</keyword>
<dbReference type="PANTHER" id="PTHR47416:SF8">
    <property type="entry name" value="BASIC-LEUCINE ZIPPER TRANSCRIPTION FACTOR E-RELATED"/>
    <property type="match status" value="1"/>
</dbReference>
<evidence type="ECO:0000259" key="8">
    <source>
        <dbReference type="PROSITE" id="PS50217"/>
    </source>
</evidence>
<evidence type="ECO:0000256" key="5">
    <source>
        <dbReference type="ARBA" id="ARBA00023163"/>
    </source>
</evidence>
<dbReference type="EMBL" id="DF236965">
    <property type="protein sequence ID" value="GAQ78630.1"/>
    <property type="molecule type" value="Genomic_DNA"/>
</dbReference>
<dbReference type="GO" id="GO:0005634">
    <property type="term" value="C:nucleus"/>
    <property type="evidence" value="ECO:0007669"/>
    <property type="project" value="UniProtKB-SubCell"/>
</dbReference>
<reference evidence="9 10" key="1">
    <citation type="journal article" date="2014" name="Nat. Commun.">
        <title>Klebsormidium flaccidum genome reveals primary factors for plant terrestrial adaptation.</title>
        <authorList>
            <person name="Hori K."/>
            <person name="Maruyama F."/>
            <person name="Fujisawa T."/>
            <person name="Togashi T."/>
            <person name="Yamamoto N."/>
            <person name="Seo M."/>
            <person name="Sato S."/>
            <person name="Yamada T."/>
            <person name="Mori H."/>
            <person name="Tajima N."/>
            <person name="Moriyama T."/>
            <person name="Ikeuchi M."/>
            <person name="Watanabe M."/>
            <person name="Wada H."/>
            <person name="Kobayashi K."/>
            <person name="Saito M."/>
            <person name="Masuda T."/>
            <person name="Sasaki-Sekimoto Y."/>
            <person name="Mashiguchi K."/>
            <person name="Awai K."/>
            <person name="Shimojima M."/>
            <person name="Masuda S."/>
            <person name="Iwai M."/>
            <person name="Nobusawa T."/>
            <person name="Narise T."/>
            <person name="Kondo S."/>
            <person name="Saito H."/>
            <person name="Sato R."/>
            <person name="Murakawa M."/>
            <person name="Ihara Y."/>
            <person name="Oshima-Yamada Y."/>
            <person name="Ohtaka K."/>
            <person name="Satoh M."/>
            <person name="Sonobe K."/>
            <person name="Ishii M."/>
            <person name="Ohtani R."/>
            <person name="Kanamori-Sato M."/>
            <person name="Honoki R."/>
            <person name="Miyazaki D."/>
            <person name="Mochizuki H."/>
            <person name="Umetsu J."/>
            <person name="Higashi K."/>
            <person name="Shibata D."/>
            <person name="Kamiya Y."/>
            <person name="Sato N."/>
            <person name="Nakamura Y."/>
            <person name="Tabata S."/>
            <person name="Ida S."/>
            <person name="Kurokawa K."/>
            <person name="Ohta H."/>
        </authorList>
    </citation>
    <scope>NUCLEOTIDE SEQUENCE [LARGE SCALE GENOMIC DNA]</scope>
    <source>
        <strain evidence="9 10">NIES-2285</strain>
    </source>
</reference>
<feature type="region of interest" description="Disordered" evidence="7">
    <location>
        <begin position="366"/>
        <end position="397"/>
    </location>
</feature>
<keyword evidence="6" id="KW-0539">Nucleus</keyword>
<dbReference type="Proteomes" id="UP000054558">
    <property type="component" value="Unassembled WGS sequence"/>
</dbReference>
<feature type="region of interest" description="Disordered" evidence="7">
    <location>
        <begin position="258"/>
        <end position="286"/>
    </location>
</feature>
<evidence type="ECO:0000256" key="1">
    <source>
        <dbReference type="ARBA" id="ARBA00004123"/>
    </source>
</evidence>
<feature type="compositionally biased region" description="Low complexity" evidence="7">
    <location>
        <begin position="136"/>
        <end position="149"/>
    </location>
</feature>
<organism evidence="9 10">
    <name type="scientific">Klebsormidium nitens</name>
    <name type="common">Green alga</name>
    <name type="synonym">Ulothrix nitens</name>
    <dbReference type="NCBI Taxonomy" id="105231"/>
    <lineage>
        <taxon>Eukaryota</taxon>
        <taxon>Viridiplantae</taxon>
        <taxon>Streptophyta</taxon>
        <taxon>Klebsormidiophyceae</taxon>
        <taxon>Klebsormidiales</taxon>
        <taxon>Klebsormidiaceae</taxon>
        <taxon>Klebsormidium</taxon>
    </lineage>
</organism>
<protein>
    <submittedName>
        <fullName evidence="9">Basic region leucin zipper containing protein</fullName>
    </submittedName>
</protein>
<keyword evidence="5" id="KW-0804">Transcription</keyword>
<dbReference type="PROSITE" id="PS00036">
    <property type="entry name" value="BZIP_BASIC"/>
    <property type="match status" value="1"/>
</dbReference>
<evidence type="ECO:0000256" key="4">
    <source>
        <dbReference type="ARBA" id="ARBA00023125"/>
    </source>
</evidence>
<sequence>MAMEVEERCGSLGADLMEADDHLLENLWQSFGWDSPEAGQSGPDQGPGAADLSLDPESNTSCDWEKLLDAEEIQRIWPDEFTVDIEKLGPLPESAEGAAEPPMWGWPVGNAQGTPLPSFEPLPSVTGTVRKQAGASQTSSSVSQISSERQSNKKEPAQSGQVSLGGGQGKRSRSEDGDGSSEGDADSPEDSKKRARLVRNRESASQSRERKKQRMQDMEQRCASLEEQVRSLSRAVTATALENAALREELARRQMYHFPPAAATAPGRSRGRGAKKSNGTEPAVLSSDSLPWSSLFHRSTCPPSPLAPSPPLPQQRLLASGPFLLFVLLLAWLASPVGNPESRDDSQQVSSSSQLVCSLRVASLVRGTSPRRRRRGKRKARKPGVRSERLRRGSGLGMVFESDKEQRLAASAA</sequence>
<name>A0A1Y1HJD1_KLENI</name>
<evidence type="ECO:0000256" key="3">
    <source>
        <dbReference type="ARBA" id="ARBA00023015"/>
    </source>
</evidence>
<dbReference type="OrthoDB" id="674948at2759"/>
<dbReference type="CDD" id="cd14704">
    <property type="entry name" value="bZIP_HY5-like"/>
    <property type="match status" value="1"/>
</dbReference>
<accession>A0A1Y1HJD1</accession>
<comment type="subcellular location">
    <subcellularLocation>
        <location evidence="1">Nucleus</location>
    </subcellularLocation>
</comment>
<keyword evidence="10" id="KW-1185">Reference proteome</keyword>
<comment type="similarity">
    <text evidence="2">Belongs to the bZIP family.</text>
</comment>
<feature type="compositionally biased region" description="Acidic residues" evidence="7">
    <location>
        <begin position="177"/>
        <end position="188"/>
    </location>
</feature>
<feature type="region of interest" description="Disordered" evidence="7">
    <location>
        <begin position="87"/>
        <end position="222"/>
    </location>
</feature>
<evidence type="ECO:0000256" key="2">
    <source>
        <dbReference type="ARBA" id="ARBA00007163"/>
    </source>
</evidence>
<keyword evidence="4" id="KW-0238">DNA-binding</keyword>
<feature type="compositionally biased region" description="Basic residues" evidence="7">
    <location>
        <begin position="369"/>
        <end position="384"/>
    </location>
</feature>
<feature type="region of interest" description="Disordered" evidence="7">
    <location>
        <begin position="31"/>
        <end position="59"/>
    </location>
</feature>
<dbReference type="InterPro" id="IPR046347">
    <property type="entry name" value="bZIP_sf"/>
</dbReference>
<evidence type="ECO:0000313" key="10">
    <source>
        <dbReference type="Proteomes" id="UP000054558"/>
    </source>
</evidence>
<feature type="domain" description="BZIP" evidence="8">
    <location>
        <begin position="190"/>
        <end position="253"/>
    </location>
</feature>
<dbReference type="Gene3D" id="1.20.5.170">
    <property type="match status" value="1"/>
</dbReference>
<dbReference type="PROSITE" id="PS50217">
    <property type="entry name" value="BZIP"/>
    <property type="match status" value="1"/>
</dbReference>
<evidence type="ECO:0000313" key="9">
    <source>
        <dbReference type="EMBL" id="GAQ78630.1"/>
    </source>
</evidence>
<dbReference type="SUPFAM" id="SSF57959">
    <property type="entry name" value="Leucine zipper domain"/>
    <property type="match status" value="1"/>
</dbReference>
<evidence type="ECO:0000256" key="6">
    <source>
        <dbReference type="ARBA" id="ARBA00023242"/>
    </source>
</evidence>
<dbReference type="GO" id="GO:0003677">
    <property type="term" value="F:DNA binding"/>
    <property type="evidence" value="ECO:0007669"/>
    <property type="project" value="UniProtKB-KW"/>
</dbReference>
<dbReference type="InterPro" id="IPR004827">
    <property type="entry name" value="bZIP"/>
</dbReference>